<gene>
    <name evidence="3" type="ORF">CV102_02095</name>
</gene>
<dbReference type="InterPro" id="IPR058280">
    <property type="entry name" value="DUF7974"/>
</dbReference>
<dbReference type="OrthoDB" id="196304at2157"/>
<keyword evidence="4" id="KW-1185">Reference proteome</keyword>
<evidence type="ECO:0000313" key="4">
    <source>
        <dbReference type="Proteomes" id="UP000766904"/>
    </source>
</evidence>
<accession>A0A8J8TTX7</accession>
<feature type="compositionally biased region" description="Basic and acidic residues" evidence="1">
    <location>
        <begin position="9"/>
        <end position="24"/>
    </location>
</feature>
<dbReference type="RefSeq" id="WP_148856178.1">
    <property type="nucleotide sequence ID" value="NZ_PHNJ01000001.1"/>
</dbReference>
<evidence type="ECO:0000256" key="1">
    <source>
        <dbReference type="SAM" id="MobiDB-lite"/>
    </source>
</evidence>
<protein>
    <recommendedName>
        <fullName evidence="2">DUF7974 domain-containing protein</fullName>
    </recommendedName>
</protein>
<evidence type="ECO:0000259" key="2">
    <source>
        <dbReference type="Pfam" id="PF25929"/>
    </source>
</evidence>
<dbReference type="Pfam" id="PF25929">
    <property type="entry name" value="DUF7974"/>
    <property type="match status" value="1"/>
</dbReference>
<dbReference type="AlphaFoldDB" id="A0A8J8TTX7"/>
<evidence type="ECO:0000313" key="3">
    <source>
        <dbReference type="EMBL" id="TYL40389.1"/>
    </source>
</evidence>
<feature type="region of interest" description="Disordered" evidence="1">
    <location>
        <begin position="1"/>
        <end position="33"/>
    </location>
</feature>
<reference evidence="3" key="1">
    <citation type="submission" date="2017-11" db="EMBL/GenBank/DDBJ databases">
        <authorList>
            <person name="Kajale S.C."/>
            <person name="Sharma A."/>
        </authorList>
    </citation>
    <scope>NUCLEOTIDE SEQUENCE</scope>
    <source>
        <strain evidence="3">LS1_42</strain>
    </source>
</reference>
<dbReference type="Proteomes" id="UP000766904">
    <property type="component" value="Unassembled WGS sequence"/>
</dbReference>
<comment type="caution">
    <text evidence="3">The sequence shown here is derived from an EMBL/GenBank/DDBJ whole genome shotgun (WGS) entry which is preliminary data.</text>
</comment>
<organism evidence="3 4">
    <name type="scientific">Natronococcus pandeyae</name>
    <dbReference type="NCBI Taxonomy" id="2055836"/>
    <lineage>
        <taxon>Archaea</taxon>
        <taxon>Methanobacteriati</taxon>
        <taxon>Methanobacteriota</taxon>
        <taxon>Stenosarchaea group</taxon>
        <taxon>Halobacteria</taxon>
        <taxon>Halobacteriales</taxon>
        <taxon>Natrialbaceae</taxon>
        <taxon>Natronococcus</taxon>
    </lineage>
</organism>
<dbReference type="EMBL" id="PHNJ01000001">
    <property type="protein sequence ID" value="TYL40389.1"/>
    <property type="molecule type" value="Genomic_DNA"/>
</dbReference>
<name>A0A8J8TTX7_9EURY</name>
<sequence length="182" mass="20911">MRRIYESGALRRDDDEPFSPREQEESVTPQAMRSIDSTSLSRLVVPNWIRHRAISIDVSTPRSTYPADAAIPFQVTMRNAMPFPITITTESPIVWSWEVDGITEASHVPLHDPPDERRGFRFDRGERKQFRKRWQQRFRVTDDEWESAEPGTHTIGAGLNVENAAEKGLYDETTVTIEPDAE</sequence>
<feature type="domain" description="DUF7974" evidence="2">
    <location>
        <begin position="43"/>
        <end position="178"/>
    </location>
</feature>
<proteinExistence type="predicted"/>